<dbReference type="OrthoDB" id="15318at2759"/>
<dbReference type="EMBL" id="KN881635">
    <property type="protein sequence ID" value="KIY52631.1"/>
    <property type="molecule type" value="Genomic_DNA"/>
</dbReference>
<gene>
    <name evidence="2" type="ORF">FISHEDRAFT_69661</name>
</gene>
<evidence type="ECO:0000313" key="2">
    <source>
        <dbReference type="EMBL" id="KIY52631.1"/>
    </source>
</evidence>
<dbReference type="Proteomes" id="UP000054144">
    <property type="component" value="Unassembled WGS sequence"/>
</dbReference>
<protein>
    <submittedName>
        <fullName evidence="2">Uncharacterized protein</fullName>
    </submittedName>
</protein>
<evidence type="ECO:0000313" key="3">
    <source>
        <dbReference type="Proteomes" id="UP000054144"/>
    </source>
</evidence>
<proteinExistence type="predicted"/>
<accession>A0A0D7AMU5</accession>
<sequence length="140" mass="15368">MATLEELNPESPGFNVNEWTRNNGDATRSNDNKNGSGGGGKAEYIADPWDTSARLCEANSDVTALVCAIRYRYDTDPRYSQDLPFFSALGYTLEFVAMIWRNQARFVVGLVDHVTKRSASGEISIVIHPCNPNAPSAHAD</sequence>
<organism evidence="2 3">
    <name type="scientific">Fistulina hepatica ATCC 64428</name>
    <dbReference type="NCBI Taxonomy" id="1128425"/>
    <lineage>
        <taxon>Eukaryota</taxon>
        <taxon>Fungi</taxon>
        <taxon>Dikarya</taxon>
        <taxon>Basidiomycota</taxon>
        <taxon>Agaricomycotina</taxon>
        <taxon>Agaricomycetes</taxon>
        <taxon>Agaricomycetidae</taxon>
        <taxon>Agaricales</taxon>
        <taxon>Fistulinaceae</taxon>
        <taxon>Fistulina</taxon>
    </lineage>
</organism>
<evidence type="ECO:0000256" key="1">
    <source>
        <dbReference type="SAM" id="MobiDB-lite"/>
    </source>
</evidence>
<dbReference type="AlphaFoldDB" id="A0A0D7AMU5"/>
<name>A0A0D7AMU5_9AGAR</name>
<feature type="compositionally biased region" description="Polar residues" evidence="1">
    <location>
        <begin position="17"/>
        <end position="27"/>
    </location>
</feature>
<keyword evidence="3" id="KW-1185">Reference proteome</keyword>
<feature type="region of interest" description="Disordered" evidence="1">
    <location>
        <begin position="1"/>
        <end position="43"/>
    </location>
</feature>
<reference evidence="2 3" key="1">
    <citation type="journal article" date="2015" name="Fungal Genet. Biol.">
        <title>Evolution of novel wood decay mechanisms in Agaricales revealed by the genome sequences of Fistulina hepatica and Cylindrobasidium torrendii.</title>
        <authorList>
            <person name="Floudas D."/>
            <person name="Held B.W."/>
            <person name="Riley R."/>
            <person name="Nagy L.G."/>
            <person name="Koehler G."/>
            <person name="Ransdell A.S."/>
            <person name="Younus H."/>
            <person name="Chow J."/>
            <person name="Chiniquy J."/>
            <person name="Lipzen A."/>
            <person name="Tritt A."/>
            <person name="Sun H."/>
            <person name="Haridas S."/>
            <person name="LaButti K."/>
            <person name="Ohm R.A."/>
            <person name="Kues U."/>
            <person name="Blanchette R.A."/>
            <person name="Grigoriev I.V."/>
            <person name="Minto R.E."/>
            <person name="Hibbett D.S."/>
        </authorList>
    </citation>
    <scope>NUCLEOTIDE SEQUENCE [LARGE SCALE GENOMIC DNA]</scope>
    <source>
        <strain evidence="2 3">ATCC 64428</strain>
    </source>
</reference>